<feature type="repeat" description="ANK" evidence="1">
    <location>
        <begin position="584"/>
        <end position="616"/>
    </location>
</feature>
<dbReference type="Gene3D" id="1.25.40.20">
    <property type="entry name" value="Ankyrin repeat-containing domain"/>
    <property type="match status" value="2"/>
</dbReference>
<dbReference type="GO" id="GO:0035556">
    <property type="term" value="P:intracellular signal transduction"/>
    <property type="evidence" value="ECO:0007669"/>
    <property type="project" value="InterPro"/>
</dbReference>
<dbReference type="SUPFAM" id="SSF158235">
    <property type="entry name" value="SOCS box-like"/>
    <property type="match status" value="1"/>
</dbReference>
<feature type="region of interest" description="Disordered" evidence="2">
    <location>
        <begin position="815"/>
        <end position="909"/>
    </location>
</feature>
<evidence type="ECO:0000256" key="2">
    <source>
        <dbReference type="SAM" id="MobiDB-lite"/>
    </source>
</evidence>
<dbReference type="InterPro" id="IPR002110">
    <property type="entry name" value="Ankyrin_rpt"/>
</dbReference>
<feature type="repeat" description="ANK" evidence="1">
    <location>
        <begin position="617"/>
        <end position="649"/>
    </location>
</feature>
<feature type="compositionally biased region" description="Basic residues" evidence="2">
    <location>
        <begin position="875"/>
        <end position="892"/>
    </location>
</feature>
<dbReference type="Gene3D" id="3.40.50.1820">
    <property type="entry name" value="alpha/beta hydrolase"/>
    <property type="match status" value="1"/>
</dbReference>
<keyword evidence="5" id="KW-1185">Reference proteome</keyword>
<dbReference type="InterPro" id="IPR029058">
    <property type="entry name" value="AB_hydrolase_fold"/>
</dbReference>
<dbReference type="Pfam" id="PF12796">
    <property type="entry name" value="Ank_2"/>
    <property type="match status" value="3"/>
</dbReference>
<dbReference type="Gene3D" id="1.10.750.20">
    <property type="entry name" value="SOCS box"/>
    <property type="match status" value="1"/>
</dbReference>
<feature type="compositionally biased region" description="Acidic residues" evidence="2">
    <location>
        <begin position="817"/>
        <end position="835"/>
    </location>
</feature>
<dbReference type="InterPro" id="IPR036036">
    <property type="entry name" value="SOCS_box-like_dom_sf"/>
</dbReference>
<comment type="caution">
    <text evidence="4">The sequence shown here is derived from an EMBL/GenBank/DDBJ whole genome shotgun (WGS) entry which is preliminary data.</text>
</comment>
<dbReference type="CDD" id="cd03587">
    <property type="entry name" value="SOCS"/>
    <property type="match status" value="1"/>
</dbReference>
<dbReference type="Pfam" id="PF02450">
    <property type="entry name" value="LCAT"/>
    <property type="match status" value="1"/>
</dbReference>
<proteinExistence type="predicted"/>
<dbReference type="Pfam" id="PF07525">
    <property type="entry name" value="SOCS_box"/>
    <property type="match status" value="1"/>
</dbReference>
<organism evidence="4 5">
    <name type="scientific">Mytilus galloprovincialis</name>
    <name type="common">Mediterranean mussel</name>
    <dbReference type="NCBI Taxonomy" id="29158"/>
    <lineage>
        <taxon>Eukaryota</taxon>
        <taxon>Metazoa</taxon>
        <taxon>Spiralia</taxon>
        <taxon>Lophotrochozoa</taxon>
        <taxon>Mollusca</taxon>
        <taxon>Bivalvia</taxon>
        <taxon>Autobranchia</taxon>
        <taxon>Pteriomorphia</taxon>
        <taxon>Mytilida</taxon>
        <taxon>Mytiloidea</taxon>
        <taxon>Mytilidae</taxon>
        <taxon>Mytilinae</taxon>
        <taxon>Mytilus</taxon>
    </lineage>
</organism>
<dbReference type="SMART" id="SM00248">
    <property type="entry name" value="ANK"/>
    <property type="match status" value="8"/>
</dbReference>
<dbReference type="AlphaFoldDB" id="A0A8B6FLU5"/>
<evidence type="ECO:0000313" key="5">
    <source>
        <dbReference type="Proteomes" id="UP000596742"/>
    </source>
</evidence>
<dbReference type="PROSITE" id="PS50297">
    <property type="entry name" value="ANK_REP_REGION"/>
    <property type="match status" value="1"/>
</dbReference>
<feature type="domain" description="SOCS box" evidence="3">
    <location>
        <begin position="733"/>
        <end position="782"/>
    </location>
</feature>
<dbReference type="SMART" id="SM00969">
    <property type="entry name" value="SOCS_box"/>
    <property type="match status" value="1"/>
</dbReference>
<name>A0A8B6FLU5_MYTGA</name>
<sequence length="909" mass="104263">MVEWGYERNVSIRGAPYDFRKAPNEFADFFKNFKALIEETYTLNNNTKVVLLGHSMGNPTTLYFLNHQPQAWKDKFIQSFISLAGVWGGSVKSLILLATGDNLGIYMIWASQVRQQQRSMPSTAWLMPSNKFWGKDEILVERPGRNYTVHDFKQLFTDMNFIDGWHMRKDTANLIRSLTPPGVEVHCIHGHDVQTPEKLVFKGHMWNDKQLNVTMGDGDGTVNIRSLKGCLHWQGKQPQKIYHLPIEGADHMEILGNKDVIAYLKGILTKDVIAPSPRSWLSSCWSAIKHIAYLALLLLFYLLLFTVKCEYGEHVVVLDCQLIQRNYIIVAFRNGEIARRNENRHIENERTPSTRGTRPKSSKSARKTKNGLKKNNIDEQTKFALSIQMVNPEIRALVKNYPPISEQTAELFECIRQKNYVKVKKLIKSKDCDKNGRDVEDPLFPTPLIVASELDDTEMVKLLVGAKRPANVNDENLHGRRPVWIAARNKNTEIMELLVEGNQECQVNFTDREKGTSPLFEAVIGSCPDVARILIHARADVNMRKLGQENGPDTPLTKAIQQDNKEIVQLLLNSLAKMKSKSENGLTALHYAVAYKRYDICEVLLEHGAKLHARTNSGVTALAVAIENHNPAMVRILLDYGYKMDKKFKWKETPLQQAIFMHADNCAMTLLHYGCSIKKEKGPSYFWLAVNEKLIKLVKFMIALKPVFLNEPWITKEDWPVSIYHRPDIFEWLKKESRKVRPLMFHCRAQIYGYLGRHPKNKIHELPLPDKLKEYLHYNEYIKDQYFVKKPLDVRECPFDCPSLCSVPHCPPIEVSSESDTDSGDNIESENEDENEIKSKLELNGDLQSEQSDQNSQRQQMCEQSCQKSTETEKKHKRTSSAKKSKTVKIHNKKSDAVHQVEKNLVDAI</sequence>
<dbReference type="EMBL" id="UYJE01006976">
    <property type="protein sequence ID" value="VDI50677.1"/>
    <property type="molecule type" value="Genomic_DNA"/>
</dbReference>
<gene>
    <name evidence="4" type="ORF">MGAL_10B074085</name>
</gene>
<dbReference type="SUPFAM" id="SSF48403">
    <property type="entry name" value="Ankyrin repeat"/>
    <property type="match status" value="1"/>
</dbReference>
<feature type="repeat" description="ANK" evidence="1">
    <location>
        <begin position="514"/>
        <end position="546"/>
    </location>
</feature>
<dbReference type="GO" id="GO:0008374">
    <property type="term" value="F:O-acyltransferase activity"/>
    <property type="evidence" value="ECO:0007669"/>
    <property type="project" value="InterPro"/>
</dbReference>
<accession>A0A8B6FLU5</accession>
<dbReference type="PROSITE" id="PS50088">
    <property type="entry name" value="ANK_REPEAT"/>
    <property type="match status" value="3"/>
</dbReference>
<dbReference type="PANTHER" id="PTHR11440">
    <property type="entry name" value="LECITHIN-CHOLESTEROL ACYLTRANSFERASE-RELATED"/>
    <property type="match status" value="1"/>
</dbReference>
<dbReference type="GO" id="GO:0006629">
    <property type="term" value="P:lipid metabolic process"/>
    <property type="evidence" value="ECO:0007669"/>
    <property type="project" value="InterPro"/>
</dbReference>
<feature type="compositionally biased region" description="Polar residues" evidence="2">
    <location>
        <begin position="846"/>
        <end position="869"/>
    </location>
</feature>
<evidence type="ECO:0000256" key="1">
    <source>
        <dbReference type="PROSITE-ProRule" id="PRU00023"/>
    </source>
</evidence>
<dbReference type="InterPro" id="IPR003386">
    <property type="entry name" value="LACT/PDAT_acylTrfase"/>
</dbReference>
<protein>
    <recommendedName>
        <fullName evidence="3">SOCS box domain-containing protein</fullName>
    </recommendedName>
</protein>
<dbReference type="InterPro" id="IPR036770">
    <property type="entry name" value="Ankyrin_rpt-contain_sf"/>
</dbReference>
<dbReference type="SUPFAM" id="SSF53474">
    <property type="entry name" value="alpha/beta-Hydrolases"/>
    <property type="match status" value="1"/>
</dbReference>
<dbReference type="InterPro" id="IPR001496">
    <property type="entry name" value="SOCS_box"/>
</dbReference>
<feature type="compositionally biased region" description="Basic residues" evidence="2">
    <location>
        <begin position="357"/>
        <end position="372"/>
    </location>
</feature>
<evidence type="ECO:0000259" key="3">
    <source>
        <dbReference type="PROSITE" id="PS50225"/>
    </source>
</evidence>
<feature type="compositionally biased region" description="Basic and acidic residues" evidence="2">
    <location>
        <begin position="343"/>
        <end position="352"/>
    </location>
</feature>
<dbReference type="Proteomes" id="UP000596742">
    <property type="component" value="Unassembled WGS sequence"/>
</dbReference>
<evidence type="ECO:0000313" key="4">
    <source>
        <dbReference type="EMBL" id="VDI50677.1"/>
    </source>
</evidence>
<dbReference type="PROSITE" id="PS50225">
    <property type="entry name" value="SOCS"/>
    <property type="match status" value="1"/>
</dbReference>
<feature type="region of interest" description="Disordered" evidence="2">
    <location>
        <begin position="343"/>
        <end position="373"/>
    </location>
</feature>
<dbReference type="OrthoDB" id="194358at2759"/>
<feature type="compositionally biased region" description="Basic and acidic residues" evidence="2">
    <location>
        <begin position="893"/>
        <end position="909"/>
    </location>
</feature>
<keyword evidence="1" id="KW-0040">ANK repeat</keyword>
<reference evidence="4" key="1">
    <citation type="submission" date="2018-11" db="EMBL/GenBank/DDBJ databases">
        <authorList>
            <person name="Alioto T."/>
            <person name="Alioto T."/>
        </authorList>
    </citation>
    <scope>NUCLEOTIDE SEQUENCE</scope>
</reference>